<feature type="compositionally biased region" description="Polar residues" evidence="1">
    <location>
        <begin position="42"/>
        <end position="52"/>
    </location>
</feature>
<evidence type="ECO:0000256" key="2">
    <source>
        <dbReference type="SAM" id="Phobius"/>
    </source>
</evidence>
<keyword evidence="4" id="KW-1185">Reference proteome</keyword>
<sequence length="83" mass="8446">MQMADQPRKAGVYDVPGSTSTSSSQTETGPGSGTIPTLDSFEGTSTPGKASAKSSAGVFAAIPTWGWIVAVVVVLIILAMILF</sequence>
<feature type="region of interest" description="Disordered" evidence="1">
    <location>
        <begin position="1"/>
        <end position="52"/>
    </location>
</feature>
<feature type="compositionally biased region" description="Low complexity" evidence="1">
    <location>
        <begin position="17"/>
        <end position="29"/>
    </location>
</feature>
<gene>
    <name evidence="3" type="ORF">SAE02_77130</name>
</gene>
<evidence type="ECO:0000256" key="1">
    <source>
        <dbReference type="SAM" id="MobiDB-lite"/>
    </source>
</evidence>
<dbReference type="EMBL" id="BJYZ01000101">
    <property type="protein sequence ID" value="GEO43565.1"/>
    <property type="molecule type" value="Genomic_DNA"/>
</dbReference>
<comment type="caution">
    <text evidence="3">The sequence shown here is derived from an EMBL/GenBank/DDBJ whole genome shotgun (WGS) entry which is preliminary data.</text>
</comment>
<protein>
    <submittedName>
        <fullName evidence="3">Uncharacterized protein</fullName>
    </submittedName>
</protein>
<feature type="transmembrane region" description="Helical" evidence="2">
    <location>
        <begin position="58"/>
        <end position="82"/>
    </location>
</feature>
<reference evidence="3 4" key="1">
    <citation type="submission" date="2019-07" db="EMBL/GenBank/DDBJ databases">
        <title>Whole genome shotgun sequence of Skermanella aerolata NBRC 106429.</title>
        <authorList>
            <person name="Hosoyama A."/>
            <person name="Uohara A."/>
            <person name="Ohji S."/>
            <person name="Ichikawa N."/>
        </authorList>
    </citation>
    <scope>NUCLEOTIDE SEQUENCE [LARGE SCALE GENOMIC DNA]</scope>
    <source>
        <strain evidence="3 4">NBRC 106429</strain>
    </source>
</reference>
<accession>A0A512E4B8</accession>
<proteinExistence type="predicted"/>
<keyword evidence="2" id="KW-1133">Transmembrane helix</keyword>
<keyword evidence="2" id="KW-0812">Transmembrane</keyword>
<dbReference type="AlphaFoldDB" id="A0A512E4B8"/>
<evidence type="ECO:0000313" key="4">
    <source>
        <dbReference type="Proteomes" id="UP000321523"/>
    </source>
</evidence>
<evidence type="ECO:0000313" key="3">
    <source>
        <dbReference type="EMBL" id="GEO43565.1"/>
    </source>
</evidence>
<organism evidence="3 4">
    <name type="scientific">Skermanella aerolata</name>
    <dbReference type="NCBI Taxonomy" id="393310"/>
    <lineage>
        <taxon>Bacteria</taxon>
        <taxon>Pseudomonadati</taxon>
        <taxon>Pseudomonadota</taxon>
        <taxon>Alphaproteobacteria</taxon>
        <taxon>Rhodospirillales</taxon>
        <taxon>Azospirillaceae</taxon>
        <taxon>Skermanella</taxon>
    </lineage>
</organism>
<name>A0A512E4B8_9PROT</name>
<dbReference type="Proteomes" id="UP000321523">
    <property type="component" value="Unassembled WGS sequence"/>
</dbReference>
<keyword evidence="2" id="KW-0472">Membrane</keyword>